<evidence type="ECO:0000313" key="3">
    <source>
        <dbReference type="Proteomes" id="UP000023152"/>
    </source>
</evidence>
<protein>
    <recommendedName>
        <fullName evidence="4">Transmembrane protein</fullName>
    </recommendedName>
</protein>
<keyword evidence="1" id="KW-0812">Transmembrane</keyword>
<keyword evidence="3" id="KW-1185">Reference proteome</keyword>
<dbReference type="Proteomes" id="UP000023152">
    <property type="component" value="Unassembled WGS sequence"/>
</dbReference>
<organism evidence="2 3">
    <name type="scientific">Reticulomyxa filosa</name>
    <dbReference type="NCBI Taxonomy" id="46433"/>
    <lineage>
        <taxon>Eukaryota</taxon>
        <taxon>Sar</taxon>
        <taxon>Rhizaria</taxon>
        <taxon>Retaria</taxon>
        <taxon>Foraminifera</taxon>
        <taxon>Monothalamids</taxon>
        <taxon>Reticulomyxidae</taxon>
        <taxon>Reticulomyxa</taxon>
    </lineage>
</organism>
<feature type="transmembrane region" description="Helical" evidence="1">
    <location>
        <begin position="26"/>
        <end position="45"/>
    </location>
</feature>
<keyword evidence="1" id="KW-1133">Transmembrane helix</keyword>
<dbReference type="AlphaFoldDB" id="X6MBN9"/>
<reference evidence="2 3" key="1">
    <citation type="journal article" date="2013" name="Curr. Biol.">
        <title>The Genome of the Foraminiferan Reticulomyxa filosa.</title>
        <authorList>
            <person name="Glockner G."/>
            <person name="Hulsmann N."/>
            <person name="Schleicher M."/>
            <person name="Noegel A.A."/>
            <person name="Eichinger L."/>
            <person name="Gallinger C."/>
            <person name="Pawlowski J."/>
            <person name="Sierra R."/>
            <person name="Euteneuer U."/>
            <person name="Pillet L."/>
            <person name="Moustafa A."/>
            <person name="Platzer M."/>
            <person name="Groth M."/>
            <person name="Szafranski K."/>
            <person name="Schliwa M."/>
        </authorList>
    </citation>
    <scope>NUCLEOTIDE SEQUENCE [LARGE SCALE GENOMIC DNA]</scope>
</reference>
<name>X6MBN9_RETFI</name>
<sequence>MTFYKKSLRKKVSSARFKEKPTKNSVFFTLQTLYYLFYFCFMLDAKLFTTNKKNLIVFSLEMTEKRNIEMFRRIKKHNHQNMLVCRFFFISLLQQEILFCGSRGNQDTNDLNLYLSRRQFVCLCVAVNSFPNFLKLGKLLFGQATSLDASSSSSSNSMLATIKSIFYVLFLWINCNPKTKLCTFYTSKKE</sequence>
<evidence type="ECO:0000256" key="1">
    <source>
        <dbReference type="SAM" id="Phobius"/>
    </source>
</evidence>
<dbReference type="EMBL" id="ASPP01022586">
    <property type="protein sequence ID" value="ETO11289.1"/>
    <property type="molecule type" value="Genomic_DNA"/>
</dbReference>
<comment type="caution">
    <text evidence="2">The sequence shown here is derived from an EMBL/GenBank/DDBJ whole genome shotgun (WGS) entry which is preliminary data.</text>
</comment>
<keyword evidence="1" id="KW-0472">Membrane</keyword>
<accession>X6MBN9</accession>
<evidence type="ECO:0008006" key="4">
    <source>
        <dbReference type="Google" id="ProtNLM"/>
    </source>
</evidence>
<evidence type="ECO:0000313" key="2">
    <source>
        <dbReference type="EMBL" id="ETO11289.1"/>
    </source>
</evidence>
<gene>
    <name evidence="2" type="ORF">RFI_26087</name>
</gene>
<proteinExistence type="predicted"/>